<dbReference type="AlphaFoldDB" id="A0AAV7KVV8"/>
<feature type="region of interest" description="Disordered" evidence="1">
    <location>
        <begin position="26"/>
        <end position="62"/>
    </location>
</feature>
<dbReference type="Proteomes" id="UP001066276">
    <property type="component" value="Chromosome 12"/>
</dbReference>
<sequence length="109" mass="12265">MHSPAPGAASTSASVFTSLELGRGLTSKMVAPQPQHRKYRRRRRTQSFPFSPRKRRRRPRQGVVRLAAVNDDVRPVPSHRCGVVTASTGGSSSLWFRSLFSDFTSPWLW</sequence>
<evidence type="ECO:0000313" key="3">
    <source>
        <dbReference type="Proteomes" id="UP001066276"/>
    </source>
</evidence>
<dbReference type="EMBL" id="JANPWB010000016">
    <property type="protein sequence ID" value="KAJ1083616.1"/>
    <property type="molecule type" value="Genomic_DNA"/>
</dbReference>
<protein>
    <submittedName>
        <fullName evidence="2">Uncharacterized protein</fullName>
    </submittedName>
</protein>
<organism evidence="2 3">
    <name type="scientific">Pleurodeles waltl</name>
    <name type="common">Iberian ribbed newt</name>
    <dbReference type="NCBI Taxonomy" id="8319"/>
    <lineage>
        <taxon>Eukaryota</taxon>
        <taxon>Metazoa</taxon>
        <taxon>Chordata</taxon>
        <taxon>Craniata</taxon>
        <taxon>Vertebrata</taxon>
        <taxon>Euteleostomi</taxon>
        <taxon>Amphibia</taxon>
        <taxon>Batrachia</taxon>
        <taxon>Caudata</taxon>
        <taxon>Salamandroidea</taxon>
        <taxon>Salamandridae</taxon>
        <taxon>Pleurodelinae</taxon>
        <taxon>Pleurodeles</taxon>
    </lineage>
</organism>
<comment type="caution">
    <text evidence="2">The sequence shown here is derived from an EMBL/GenBank/DDBJ whole genome shotgun (WGS) entry which is preliminary data.</text>
</comment>
<keyword evidence="3" id="KW-1185">Reference proteome</keyword>
<reference evidence="2" key="1">
    <citation type="journal article" date="2022" name="bioRxiv">
        <title>Sequencing and chromosome-scale assembly of the giantPleurodeles waltlgenome.</title>
        <authorList>
            <person name="Brown T."/>
            <person name="Elewa A."/>
            <person name="Iarovenko S."/>
            <person name="Subramanian E."/>
            <person name="Araus A.J."/>
            <person name="Petzold A."/>
            <person name="Susuki M."/>
            <person name="Suzuki K.-i.T."/>
            <person name="Hayashi T."/>
            <person name="Toyoda A."/>
            <person name="Oliveira C."/>
            <person name="Osipova E."/>
            <person name="Leigh N.D."/>
            <person name="Simon A."/>
            <person name="Yun M.H."/>
        </authorList>
    </citation>
    <scope>NUCLEOTIDE SEQUENCE</scope>
    <source>
        <strain evidence="2">20211129_DDA</strain>
        <tissue evidence="2">Liver</tissue>
    </source>
</reference>
<gene>
    <name evidence="2" type="ORF">NDU88_003773</name>
</gene>
<name>A0AAV7KVV8_PLEWA</name>
<proteinExistence type="predicted"/>
<feature type="compositionally biased region" description="Basic residues" evidence="1">
    <location>
        <begin position="35"/>
        <end position="45"/>
    </location>
</feature>
<accession>A0AAV7KVV8</accession>
<evidence type="ECO:0000256" key="1">
    <source>
        <dbReference type="SAM" id="MobiDB-lite"/>
    </source>
</evidence>
<evidence type="ECO:0000313" key="2">
    <source>
        <dbReference type="EMBL" id="KAJ1083616.1"/>
    </source>
</evidence>